<organism evidence="2 3">
    <name type="scientific">Xylaria hypoxylon</name>
    <dbReference type="NCBI Taxonomy" id="37992"/>
    <lineage>
        <taxon>Eukaryota</taxon>
        <taxon>Fungi</taxon>
        <taxon>Dikarya</taxon>
        <taxon>Ascomycota</taxon>
        <taxon>Pezizomycotina</taxon>
        <taxon>Sordariomycetes</taxon>
        <taxon>Xylariomycetidae</taxon>
        <taxon>Xylariales</taxon>
        <taxon>Xylariaceae</taxon>
        <taxon>Xylaria</taxon>
    </lineage>
</organism>
<keyword evidence="3" id="KW-1185">Reference proteome</keyword>
<name>A0A4Z0YS29_9PEZI</name>
<dbReference type="Proteomes" id="UP000297716">
    <property type="component" value="Unassembled WGS sequence"/>
</dbReference>
<evidence type="ECO:0000256" key="1">
    <source>
        <dbReference type="SAM" id="SignalP"/>
    </source>
</evidence>
<sequence length="334" mass="35584">MHRTTRTHTLLRFLTTIVSIGSIQTAVLAAKGDDNIELLQATDRYGPWQVPRPEFDAFLANHPNATGNYAIPGPNISAPANPASSSNGNESIVDGWSWSIVIAADLPLVNASDAPKDDARARFYYTGGKMTFNAPSSLLGPGGNLTVNDGWQVCLFTWQLDGFPYTDKLRSDDGTCKSVLSDECIADMKLAAAKATVQGTCVCPVSSTIPSCSRLGGAAKVFNNNCYGTFRNASYIRNWEGAKLETYAFGDTTAHHLGNNTAYDNIGSLAWPALISFSNKNYGGILEDSMTSLSCVRATDAVAGSTVPGDSSGNRLSTGWLSTGIVLVLYVLML</sequence>
<dbReference type="EMBL" id="SKBN01000147">
    <property type="protein sequence ID" value="TGJ81945.1"/>
    <property type="molecule type" value="Genomic_DNA"/>
</dbReference>
<feature type="chain" id="PRO_5021279344" evidence="1">
    <location>
        <begin position="30"/>
        <end position="334"/>
    </location>
</feature>
<dbReference type="OrthoDB" id="4526039at2759"/>
<dbReference type="AlphaFoldDB" id="A0A4Z0YS29"/>
<accession>A0A4Z0YS29</accession>
<dbReference type="STRING" id="37992.A0A4Z0YS29"/>
<gene>
    <name evidence="2" type="ORF">E0Z10_g6817</name>
</gene>
<evidence type="ECO:0000313" key="3">
    <source>
        <dbReference type="Proteomes" id="UP000297716"/>
    </source>
</evidence>
<comment type="caution">
    <text evidence="2">The sequence shown here is derived from an EMBL/GenBank/DDBJ whole genome shotgun (WGS) entry which is preliminary data.</text>
</comment>
<protein>
    <submittedName>
        <fullName evidence="2">Uncharacterized protein</fullName>
    </submittedName>
</protein>
<keyword evidence="1" id="KW-0732">Signal</keyword>
<evidence type="ECO:0000313" key="2">
    <source>
        <dbReference type="EMBL" id="TGJ81945.1"/>
    </source>
</evidence>
<proteinExistence type="predicted"/>
<feature type="signal peptide" evidence="1">
    <location>
        <begin position="1"/>
        <end position="29"/>
    </location>
</feature>
<reference evidence="2 3" key="1">
    <citation type="submission" date="2019-03" db="EMBL/GenBank/DDBJ databases">
        <title>Draft genome sequence of Xylaria hypoxylon DSM 108379, a ubiquitous saprotrophic-parasitic fungi on hardwood.</title>
        <authorList>
            <person name="Buettner E."/>
            <person name="Leonhardt S."/>
            <person name="Gebauer A.M."/>
            <person name="Liers C."/>
            <person name="Hofrichter M."/>
            <person name="Kellner H."/>
        </authorList>
    </citation>
    <scope>NUCLEOTIDE SEQUENCE [LARGE SCALE GENOMIC DNA]</scope>
    <source>
        <strain evidence="2 3">DSM 108379</strain>
    </source>
</reference>